<evidence type="ECO:0000313" key="11">
    <source>
        <dbReference type="EMBL" id="WKN35265.1"/>
    </source>
</evidence>
<dbReference type="SMART" id="SM00388">
    <property type="entry name" value="HisKA"/>
    <property type="match status" value="1"/>
</dbReference>
<dbReference type="SMART" id="SM00028">
    <property type="entry name" value="TPR"/>
    <property type="match status" value="6"/>
</dbReference>
<feature type="repeat" description="TPR" evidence="7">
    <location>
        <begin position="105"/>
        <end position="138"/>
    </location>
</feature>
<keyword evidence="8" id="KW-0175">Coiled coil</keyword>
<dbReference type="PANTHER" id="PTHR43711">
    <property type="entry name" value="TWO-COMPONENT HISTIDINE KINASE"/>
    <property type="match status" value="1"/>
</dbReference>
<feature type="coiled-coil region" evidence="8">
    <location>
        <begin position="473"/>
        <end position="503"/>
    </location>
</feature>
<dbReference type="Gene3D" id="1.25.40.10">
    <property type="entry name" value="Tetratricopeptide repeat domain"/>
    <property type="match status" value="2"/>
</dbReference>
<evidence type="ECO:0000256" key="1">
    <source>
        <dbReference type="ARBA" id="ARBA00000085"/>
    </source>
</evidence>
<keyword evidence="3" id="KW-0597">Phosphoprotein</keyword>
<dbReference type="SMART" id="SM00387">
    <property type="entry name" value="HATPase_c"/>
    <property type="match status" value="1"/>
</dbReference>
<dbReference type="InterPro" id="IPR036097">
    <property type="entry name" value="HisK_dim/P_sf"/>
</dbReference>
<keyword evidence="5" id="KW-0418">Kinase</keyword>
<evidence type="ECO:0000256" key="9">
    <source>
        <dbReference type="SAM" id="Phobius"/>
    </source>
</evidence>
<keyword evidence="7" id="KW-0802">TPR repeat</keyword>
<dbReference type="Pfam" id="PF02518">
    <property type="entry name" value="HATPase_c"/>
    <property type="match status" value="1"/>
</dbReference>
<dbReference type="InterPro" id="IPR036890">
    <property type="entry name" value="HATPase_C_sf"/>
</dbReference>
<reference evidence="11" key="2">
    <citation type="journal article" date="2024" name="Antonie Van Leeuwenhoek">
        <title>Roseihalotalea indica gen. nov., sp. nov., a halophilic Bacteroidetes from mesopelagic Southwest Indian Ocean with higher carbohydrate metabolic potential.</title>
        <authorList>
            <person name="Chen B."/>
            <person name="Zhang M."/>
            <person name="Lin D."/>
            <person name="Ye J."/>
            <person name="Tang K."/>
        </authorList>
    </citation>
    <scope>NUCLEOTIDE SEQUENCE</scope>
    <source>
        <strain evidence="11">TK19036</strain>
    </source>
</reference>
<keyword evidence="9" id="KW-1133">Transmembrane helix</keyword>
<dbReference type="SUPFAM" id="SSF55874">
    <property type="entry name" value="ATPase domain of HSP90 chaperone/DNA topoisomerase II/histidine kinase"/>
    <property type="match status" value="1"/>
</dbReference>
<evidence type="ECO:0000256" key="5">
    <source>
        <dbReference type="ARBA" id="ARBA00022777"/>
    </source>
</evidence>
<evidence type="ECO:0000256" key="8">
    <source>
        <dbReference type="SAM" id="Coils"/>
    </source>
</evidence>
<dbReference type="InterPro" id="IPR004358">
    <property type="entry name" value="Sig_transdc_His_kin-like_C"/>
</dbReference>
<feature type="transmembrane region" description="Helical" evidence="9">
    <location>
        <begin position="29"/>
        <end position="46"/>
    </location>
</feature>
<dbReference type="SUPFAM" id="SSF47384">
    <property type="entry name" value="Homodimeric domain of signal transducing histidine kinase"/>
    <property type="match status" value="1"/>
</dbReference>
<sequence>MPDKLVALMFAKCLDIIISAYTPSLAMKFVVISVFLSSLFFLPLSAQNYQQIDSLYHQLKTASEGEPTWQLYNELGWAYRLSHPDSTLYYSNRVIKSAALPSEKATALNFRGIAYMYKGKYAEAFASHRQALDLSLKADDSVQIAHSYNNLGRLFFSQGDRVKAYDYITNALAIFEEIEDINGVGYCYKSLVQLYMLQNDTLKVRTLLHKTLSIRQQLEDVHGQISTYQELAAFHERNGQFQEAHYYLEQAMALSDSLRDQISIAETNLALANLWHRQSNFGQSMRHLHQALVAAGVSSNKKIISAINLSLAKNYYSQEMYNKARIYLQDVIETRKSDGNLHHKKEAYYYLAKIYELRQQYPQALAFFQQYVAAKDSLYNTDKALTIERLENRLEMEEKDKEYELLKAEEAQSQEIIKRAQVKNVAQNIIIVLAVSLLITLFAFYLRVRQKNRLLEVQKGQIEKQNLKIIDQNLEIKRQNQALSKQNKRLEEIDQEKDTLLDIVTHDLKAPFNRISGLADILAMNLTSVPPDSQRYIELIKYTSQDGSSLVNDLLNSNVIERRHTLSFEEIELRSFLEKLIEAFESQTAAKSIRLHLKAAESLTLETDTLYLGRILENLLSNAIKYSPPHTNIYLTAQPDGESQVRISVKDEGPGFSDEDKKSLYQKFKTLSAKPTNGESSHGLGLAIVKILVDRLHSTIELVSVPGQGSLFILTFPRLQTVLAHRSSNHDAKG</sequence>
<dbReference type="AlphaFoldDB" id="A0AA49GMF5"/>
<dbReference type="InterPro" id="IPR003661">
    <property type="entry name" value="HisK_dim/P_dom"/>
</dbReference>
<dbReference type="Pfam" id="PF13374">
    <property type="entry name" value="TPR_10"/>
    <property type="match status" value="1"/>
</dbReference>
<evidence type="ECO:0000256" key="7">
    <source>
        <dbReference type="PROSITE-ProRule" id="PRU00339"/>
    </source>
</evidence>
<evidence type="ECO:0000256" key="2">
    <source>
        <dbReference type="ARBA" id="ARBA00012438"/>
    </source>
</evidence>
<dbReference type="InterPro" id="IPR019734">
    <property type="entry name" value="TPR_rpt"/>
</dbReference>
<dbReference type="GO" id="GO:0000155">
    <property type="term" value="F:phosphorelay sensor kinase activity"/>
    <property type="evidence" value="ECO:0007669"/>
    <property type="project" value="InterPro"/>
</dbReference>
<keyword evidence="6" id="KW-0902">Two-component regulatory system</keyword>
<dbReference type="PRINTS" id="PR00344">
    <property type="entry name" value="BCTRLSENSOR"/>
</dbReference>
<dbReference type="PANTHER" id="PTHR43711:SF31">
    <property type="entry name" value="HISTIDINE KINASE"/>
    <property type="match status" value="1"/>
</dbReference>
<dbReference type="EC" id="2.7.13.3" evidence="2"/>
<dbReference type="EMBL" id="CP120682">
    <property type="protein sequence ID" value="WKN35265.1"/>
    <property type="molecule type" value="Genomic_DNA"/>
</dbReference>
<feature type="transmembrane region" description="Helical" evidence="9">
    <location>
        <begin position="425"/>
        <end position="446"/>
    </location>
</feature>
<dbReference type="InterPro" id="IPR050736">
    <property type="entry name" value="Sensor_HK_Regulatory"/>
</dbReference>
<organism evidence="11">
    <name type="scientific">Roseihalotalea indica</name>
    <dbReference type="NCBI Taxonomy" id="2867963"/>
    <lineage>
        <taxon>Bacteria</taxon>
        <taxon>Pseudomonadati</taxon>
        <taxon>Bacteroidota</taxon>
        <taxon>Cytophagia</taxon>
        <taxon>Cytophagales</taxon>
        <taxon>Catalimonadaceae</taxon>
        <taxon>Roseihalotalea</taxon>
    </lineage>
</organism>
<feature type="coiled-coil region" evidence="8">
    <location>
        <begin position="380"/>
        <end position="416"/>
    </location>
</feature>
<dbReference type="Pfam" id="PF13424">
    <property type="entry name" value="TPR_12"/>
    <property type="match status" value="1"/>
</dbReference>
<dbReference type="PROSITE" id="PS50005">
    <property type="entry name" value="TPR"/>
    <property type="match status" value="2"/>
</dbReference>
<proteinExistence type="predicted"/>
<keyword evidence="9" id="KW-0472">Membrane</keyword>
<keyword evidence="4" id="KW-0808">Transferase</keyword>
<evidence type="ECO:0000256" key="4">
    <source>
        <dbReference type="ARBA" id="ARBA00022679"/>
    </source>
</evidence>
<protein>
    <recommendedName>
        <fullName evidence="2">histidine kinase</fullName>
        <ecNumber evidence="2">2.7.13.3</ecNumber>
    </recommendedName>
</protein>
<dbReference type="CDD" id="cd00082">
    <property type="entry name" value="HisKA"/>
    <property type="match status" value="1"/>
</dbReference>
<dbReference type="Gene3D" id="1.10.287.130">
    <property type="match status" value="1"/>
</dbReference>
<reference evidence="11" key="1">
    <citation type="journal article" date="2023" name="Comput. Struct. Biotechnol. J.">
        <title>Discovery of a novel marine Bacteroidetes with a rich repertoire of carbohydrate-active enzymes.</title>
        <authorList>
            <person name="Chen B."/>
            <person name="Liu G."/>
            <person name="Chen Q."/>
            <person name="Wang H."/>
            <person name="Liu L."/>
            <person name="Tang K."/>
        </authorList>
    </citation>
    <scope>NUCLEOTIDE SEQUENCE</scope>
    <source>
        <strain evidence="11">TK19036</strain>
    </source>
</reference>
<feature type="domain" description="Histidine kinase" evidence="10">
    <location>
        <begin position="503"/>
        <end position="720"/>
    </location>
</feature>
<feature type="repeat" description="TPR" evidence="7">
    <location>
        <begin position="145"/>
        <end position="178"/>
    </location>
</feature>
<keyword evidence="9" id="KW-0812">Transmembrane</keyword>
<evidence type="ECO:0000256" key="6">
    <source>
        <dbReference type="ARBA" id="ARBA00023012"/>
    </source>
</evidence>
<dbReference type="SUPFAM" id="SSF48452">
    <property type="entry name" value="TPR-like"/>
    <property type="match status" value="2"/>
</dbReference>
<accession>A0AA49GMF5</accession>
<comment type="catalytic activity">
    <reaction evidence="1">
        <text>ATP + protein L-histidine = ADP + protein N-phospho-L-histidine.</text>
        <dbReference type="EC" id="2.7.13.3"/>
    </reaction>
</comment>
<dbReference type="InterPro" id="IPR005467">
    <property type="entry name" value="His_kinase_dom"/>
</dbReference>
<dbReference type="Pfam" id="PF00512">
    <property type="entry name" value="HisKA"/>
    <property type="match status" value="1"/>
</dbReference>
<evidence type="ECO:0000256" key="3">
    <source>
        <dbReference type="ARBA" id="ARBA00022553"/>
    </source>
</evidence>
<dbReference type="InterPro" id="IPR003594">
    <property type="entry name" value="HATPase_dom"/>
</dbReference>
<dbReference type="PROSITE" id="PS50109">
    <property type="entry name" value="HIS_KIN"/>
    <property type="match status" value="1"/>
</dbReference>
<dbReference type="InterPro" id="IPR011990">
    <property type="entry name" value="TPR-like_helical_dom_sf"/>
</dbReference>
<dbReference type="Gene3D" id="3.30.565.10">
    <property type="entry name" value="Histidine kinase-like ATPase, C-terminal domain"/>
    <property type="match status" value="1"/>
</dbReference>
<name>A0AA49GMF5_9BACT</name>
<evidence type="ECO:0000259" key="10">
    <source>
        <dbReference type="PROSITE" id="PS50109"/>
    </source>
</evidence>
<gene>
    <name evidence="11" type="ORF">K4G66_23075</name>
</gene>